<dbReference type="Gene3D" id="3.20.20.60">
    <property type="entry name" value="Phosphoenolpyruvate-binding domains"/>
    <property type="match status" value="1"/>
</dbReference>
<dbReference type="Proteomes" id="UP001172673">
    <property type="component" value="Unassembled WGS sequence"/>
</dbReference>
<evidence type="ECO:0008006" key="3">
    <source>
        <dbReference type="Google" id="ProtNLM"/>
    </source>
</evidence>
<evidence type="ECO:0000313" key="2">
    <source>
        <dbReference type="Proteomes" id="UP001172673"/>
    </source>
</evidence>
<proteinExistence type="predicted"/>
<gene>
    <name evidence="1" type="ORF">H2200_005668</name>
</gene>
<dbReference type="GO" id="GO:0003824">
    <property type="term" value="F:catalytic activity"/>
    <property type="evidence" value="ECO:0007669"/>
    <property type="project" value="InterPro"/>
</dbReference>
<dbReference type="SUPFAM" id="SSF51621">
    <property type="entry name" value="Phosphoenolpyruvate/pyruvate domain"/>
    <property type="match status" value="1"/>
</dbReference>
<protein>
    <recommendedName>
        <fullName evidence="3">Carboxyphosphonoenolpyruvate phosphonomutase-like protein</fullName>
    </recommendedName>
</protein>
<sequence length="259" mass="27484">MASADLNSMARNLRSLHKPGRPVVLANVYDILTAEAVASLPSCHALATASYAVARAAGTEDDDMTLEQNLAAAKLIGKVAAKHEKPLTVDLQDAYGNRLEEAIKGVIEAGAVGINLEDCDKDSGKMHSIEEATSRVQGAIKAATDSGVPDFVVNARCDTLIHGGGMDEVIERGKKYLEAGATTVFVWGGSKRGVSRAEVERMVKEFDGQLNVSLKWTGGLTVAELAQIGVARISVGPAIQFFAMTEYAKKAEELLKQAE</sequence>
<keyword evidence="2" id="KW-1185">Reference proteome</keyword>
<dbReference type="CDD" id="cd00377">
    <property type="entry name" value="ICL_PEPM"/>
    <property type="match status" value="1"/>
</dbReference>
<dbReference type="PANTHER" id="PTHR42905">
    <property type="entry name" value="PHOSPHOENOLPYRUVATE CARBOXYLASE"/>
    <property type="match status" value="1"/>
</dbReference>
<comment type="caution">
    <text evidence="1">The sequence shown here is derived from an EMBL/GenBank/DDBJ whole genome shotgun (WGS) entry which is preliminary data.</text>
</comment>
<dbReference type="InterPro" id="IPR040442">
    <property type="entry name" value="Pyrv_kinase-like_dom_sf"/>
</dbReference>
<dbReference type="EMBL" id="JAPDRK010000008">
    <property type="protein sequence ID" value="KAJ9609341.1"/>
    <property type="molecule type" value="Genomic_DNA"/>
</dbReference>
<accession>A0AA38X9L5</accession>
<name>A0AA38X9L5_9EURO</name>
<reference evidence="1" key="1">
    <citation type="submission" date="2022-10" db="EMBL/GenBank/DDBJ databases">
        <title>Culturing micro-colonial fungi from biological soil crusts in the Mojave desert and describing Neophaeococcomyces mojavensis, and introducing the new genera and species Taxawa tesnikishii.</title>
        <authorList>
            <person name="Kurbessoian T."/>
            <person name="Stajich J.E."/>
        </authorList>
    </citation>
    <scope>NUCLEOTIDE SEQUENCE</scope>
    <source>
        <strain evidence="1">TK_41</strain>
    </source>
</reference>
<evidence type="ECO:0000313" key="1">
    <source>
        <dbReference type="EMBL" id="KAJ9609341.1"/>
    </source>
</evidence>
<dbReference type="Pfam" id="PF13714">
    <property type="entry name" value="PEP_mutase"/>
    <property type="match status" value="1"/>
</dbReference>
<dbReference type="AlphaFoldDB" id="A0AA38X9L5"/>
<dbReference type="PANTHER" id="PTHR42905:SF16">
    <property type="entry name" value="CARBOXYPHOSPHONOENOLPYRUVATE PHOSPHONOMUTASE-LIKE PROTEIN (AFU_ORTHOLOGUE AFUA_5G07230)"/>
    <property type="match status" value="1"/>
</dbReference>
<organism evidence="1 2">
    <name type="scientific">Cladophialophora chaetospira</name>
    <dbReference type="NCBI Taxonomy" id="386627"/>
    <lineage>
        <taxon>Eukaryota</taxon>
        <taxon>Fungi</taxon>
        <taxon>Dikarya</taxon>
        <taxon>Ascomycota</taxon>
        <taxon>Pezizomycotina</taxon>
        <taxon>Eurotiomycetes</taxon>
        <taxon>Chaetothyriomycetidae</taxon>
        <taxon>Chaetothyriales</taxon>
        <taxon>Herpotrichiellaceae</taxon>
        <taxon>Cladophialophora</taxon>
    </lineage>
</organism>
<dbReference type="InterPro" id="IPR015813">
    <property type="entry name" value="Pyrv/PenolPyrv_kinase-like_dom"/>
</dbReference>
<dbReference type="InterPro" id="IPR039556">
    <property type="entry name" value="ICL/PEPM"/>
</dbReference>